<protein>
    <submittedName>
        <fullName evidence="4">Putative ankyrin repeat protein</fullName>
    </submittedName>
</protein>
<dbReference type="InterPro" id="IPR002110">
    <property type="entry name" value="Ankyrin_rpt"/>
</dbReference>
<evidence type="ECO:0000256" key="2">
    <source>
        <dbReference type="ARBA" id="ARBA00023043"/>
    </source>
</evidence>
<feature type="compositionally biased region" description="Polar residues" evidence="3">
    <location>
        <begin position="182"/>
        <end position="191"/>
    </location>
</feature>
<gene>
    <name evidence="4" type="ORF">PROFUN_15357</name>
</gene>
<evidence type="ECO:0000256" key="3">
    <source>
        <dbReference type="SAM" id="MobiDB-lite"/>
    </source>
</evidence>
<reference evidence="4 5" key="1">
    <citation type="journal article" date="2018" name="Genome Biol. Evol.">
        <title>Multiple Roots of Fruiting Body Formation in Amoebozoa.</title>
        <authorList>
            <person name="Hillmann F."/>
            <person name="Forbes G."/>
            <person name="Novohradska S."/>
            <person name="Ferling I."/>
            <person name="Riege K."/>
            <person name="Groth M."/>
            <person name="Westermann M."/>
            <person name="Marz M."/>
            <person name="Spaller T."/>
            <person name="Winckler T."/>
            <person name="Schaap P."/>
            <person name="Glockner G."/>
        </authorList>
    </citation>
    <scope>NUCLEOTIDE SEQUENCE [LARGE SCALE GENOMIC DNA]</scope>
    <source>
        <strain evidence="4 5">Jena</strain>
    </source>
</reference>
<dbReference type="InterPro" id="IPR036770">
    <property type="entry name" value="Ankyrin_rpt-contain_sf"/>
</dbReference>
<evidence type="ECO:0000256" key="1">
    <source>
        <dbReference type="ARBA" id="ARBA00022737"/>
    </source>
</evidence>
<dbReference type="Pfam" id="PF12796">
    <property type="entry name" value="Ank_2"/>
    <property type="match status" value="2"/>
</dbReference>
<dbReference type="InParanoid" id="A0A2P6MWV2"/>
<dbReference type="OrthoDB" id="426293at2759"/>
<sequence length="715" mass="78303">MDSIFPLFKCTKSVVEPGRPISIVVTGMTINGDLTASMIPYRGIHHNVSSFNRPAHEGTAIEDVVLRLTYTGVSLFSKEDETKPLVSFYILPPEAGMRDVKVGRNTYTIFLQTMLQIDASGFTFWLVNGRRAIGLPQESRLSVRISGPEGELIGDLTLGTKKLPSDDRVGGVLSKRSRDSWSENNSSITSPDSSCGEVVVCTKHQRVDNNAEEAVEGLERLGSRDEITAGPLRGPSWNYTCVRISTPQEYGTPVFVMDGNHMLRAFATEMDRSCTLHFINLPPRGSDGPLSRSILVSYPLQGTCRTFKFEYDTETGEVEAEEVAVSRLKSFKTSNRTVLSTSSCRMDTSFRVGVHFQLSIRHRRQLMSNGIISSYDVTKVILHTALEIESPDTKRKQFAILRMMCKLWKDIVDSFTDCLIRGDLFLAVKGGKMESLRFLLTRAELDSSSRDIGLLYSASTGESTEIARLLLPRMDVSTHSTIGAAAICGRTSTVQLLLSDSRMDPSAQNNEAIIKAAHGGHSETVRLLLSDSRVDPSAQDNEAIKLAARYGHTEAVRLLMSDSRVDPSAQNNSAVTQAAPRGHTETVRLLLSDSRVDPSAQNDIAMINAVCGGHTEIVGLLMSDSRVDPSAYDNSCVISAAGGGHIETVRLLLSDSRVDPSAQNNEAIVLAANRGHNEIVRLLLPHPRIQSNKAVTRAAEGGFLPTVRFLRAEDF</sequence>
<proteinExistence type="predicted"/>
<keyword evidence="2" id="KW-0040">ANK repeat</keyword>
<organism evidence="4 5">
    <name type="scientific">Planoprotostelium fungivorum</name>
    <dbReference type="NCBI Taxonomy" id="1890364"/>
    <lineage>
        <taxon>Eukaryota</taxon>
        <taxon>Amoebozoa</taxon>
        <taxon>Evosea</taxon>
        <taxon>Variosea</taxon>
        <taxon>Cavosteliida</taxon>
        <taxon>Cavosteliaceae</taxon>
        <taxon>Planoprotostelium</taxon>
    </lineage>
</organism>
<keyword evidence="5" id="KW-1185">Reference proteome</keyword>
<accession>A0A2P6MWV2</accession>
<evidence type="ECO:0000313" key="4">
    <source>
        <dbReference type="EMBL" id="PRP76167.1"/>
    </source>
</evidence>
<keyword evidence="1" id="KW-0677">Repeat</keyword>
<dbReference type="AlphaFoldDB" id="A0A2P6MWV2"/>
<name>A0A2P6MWV2_9EUKA</name>
<dbReference type="SMART" id="SM00248">
    <property type="entry name" value="ANK"/>
    <property type="match status" value="6"/>
</dbReference>
<comment type="caution">
    <text evidence="4">The sequence shown here is derived from an EMBL/GenBank/DDBJ whole genome shotgun (WGS) entry which is preliminary data.</text>
</comment>
<dbReference type="InterPro" id="IPR051165">
    <property type="entry name" value="Multifunctional_ANK_Repeat"/>
</dbReference>
<dbReference type="Proteomes" id="UP000241769">
    <property type="component" value="Unassembled WGS sequence"/>
</dbReference>
<dbReference type="Gene3D" id="1.25.40.20">
    <property type="entry name" value="Ankyrin repeat-containing domain"/>
    <property type="match status" value="2"/>
</dbReference>
<dbReference type="SUPFAM" id="SSF48403">
    <property type="entry name" value="Ankyrin repeat"/>
    <property type="match status" value="1"/>
</dbReference>
<dbReference type="PANTHER" id="PTHR24123">
    <property type="entry name" value="ANKYRIN REPEAT-CONTAINING"/>
    <property type="match status" value="1"/>
</dbReference>
<feature type="region of interest" description="Disordered" evidence="3">
    <location>
        <begin position="168"/>
        <end position="191"/>
    </location>
</feature>
<dbReference type="PANTHER" id="PTHR24123:SF33">
    <property type="entry name" value="PROTEIN HOS4"/>
    <property type="match status" value="1"/>
</dbReference>
<evidence type="ECO:0000313" key="5">
    <source>
        <dbReference type="Proteomes" id="UP000241769"/>
    </source>
</evidence>
<dbReference type="EMBL" id="MDYQ01000345">
    <property type="protein sequence ID" value="PRP76167.1"/>
    <property type="molecule type" value="Genomic_DNA"/>
</dbReference>